<accession>A0ACD5WIN7</accession>
<protein>
    <submittedName>
        <fullName evidence="1">Uncharacterized protein</fullName>
    </submittedName>
</protein>
<sequence length="268" mass="30839">MHSGHHPSIISQPCTLQVTDSPLHGHRVELPQFDGSTPKLWQHRCEEYFSCWNTPEQYKASYASSLFVGDAATWLESFLPKSPHPTWIEFSSAVQTRFCRNQHQILVRRMFHICQTTTVQDYVERFTQLLDQISAFETQPDPIHYLTRFLDGLKPAVRVLVAIQRPMDLDTAYSLALLYEELGDGSTPMNSQYSSSHTTRRLQSVPLPPPQPPAKWISKSVEERKAAESSRNISDEKWTNLKAYRRSKGLCFTCGEKWGREHQCKNTI</sequence>
<keyword evidence="2" id="KW-1185">Reference proteome</keyword>
<proteinExistence type="predicted"/>
<reference evidence="1" key="2">
    <citation type="submission" date="2025-09" db="UniProtKB">
        <authorList>
            <consortium name="EnsemblPlants"/>
        </authorList>
    </citation>
    <scope>IDENTIFICATION</scope>
</reference>
<organism evidence="1 2">
    <name type="scientific">Avena sativa</name>
    <name type="common">Oat</name>
    <dbReference type="NCBI Taxonomy" id="4498"/>
    <lineage>
        <taxon>Eukaryota</taxon>
        <taxon>Viridiplantae</taxon>
        <taxon>Streptophyta</taxon>
        <taxon>Embryophyta</taxon>
        <taxon>Tracheophyta</taxon>
        <taxon>Spermatophyta</taxon>
        <taxon>Magnoliopsida</taxon>
        <taxon>Liliopsida</taxon>
        <taxon>Poales</taxon>
        <taxon>Poaceae</taxon>
        <taxon>BOP clade</taxon>
        <taxon>Pooideae</taxon>
        <taxon>Poodae</taxon>
        <taxon>Poeae</taxon>
        <taxon>Poeae Chloroplast Group 1 (Aveneae type)</taxon>
        <taxon>Aveninae</taxon>
        <taxon>Avena</taxon>
    </lineage>
</organism>
<dbReference type="EnsemblPlants" id="AVESA.00010b.r2.4AG0631480.1">
    <property type="protein sequence ID" value="AVESA.00010b.r2.4AG0631480.1.CDS.1"/>
    <property type="gene ID" value="AVESA.00010b.r2.4AG0631480"/>
</dbReference>
<reference evidence="1" key="1">
    <citation type="submission" date="2021-05" db="EMBL/GenBank/DDBJ databases">
        <authorList>
            <person name="Scholz U."/>
            <person name="Mascher M."/>
            <person name="Fiebig A."/>
        </authorList>
    </citation>
    <scope>NUCLEOTIDE SEQUENCE [LARGE SCALE GENOMIC DNA]</scope>
</reference>
<evidence type="ECO:0000313" key="1">
    <source>
        <dbReference type="EnsemblPlants" id="AVESA.00010b.r2.4AG0631480.1.CDS.1"/>
    </source>
</evidence>
<dbReference type="Proteomes" id="UP001732700">
    <property type="component" value="Chromosome 4A"/>
</dbReference>
<evidence type="ECO:0000313" key="2">
    <source>
        <dbReference type="Proteomes" id="UP001732700"/>
    </source>
</evidence>
<name>A0ACD5WIN7_AVESA</name>